<organism evidence="1 2">
    <name type="scientific">Aquibacillus salsiterrae</name>
    <dbReference type="NCBI Taxonomy" id="2950439"/>
    <lineage>
        <taxon>Bacteria</taxon>
        <taxon>Bacillati</taxon>
        <taxon>Bacillota</taxon>
        <taxon>Bacilli</taxon>
        <taxon>Bacillales</taxon>
        <taxon>Bacillaceae</taxon>
        <taxon>Aquibacillus</taxon>
    </lineage>
</organism>
<dbReference type="AlphaFoldDB" id="A0A9X4AGZ0"/>
<gene>
    <name evidence="1" type="ORF">NC799_12015</name>
</gene>
<comment type="caution">
    <text evidence="1">The sequence shown here is derived from an EMBL/GenBank/DDBJ whole genome shotgun (WGS) entry which is preliminary data.</text>
</comment>
<dbReference type="RefSeq" id="WP_272446693.1">
    <property type="nucleotide sequence ID" value="NZ_JAMQKC010000011.1"/>
</dbReference>
<evidence type="ECO:0000313" key="2">
    <source>
        <dbReference type="Proteomes" id="UP001145069"/>
    </source>
</evidence>
<proteinExistence type="predicted"/>
<sequence length="58" mass="6784">MDFYEQLPDDLLIEFYYEINKTIKKGNIKKTTYYELGLLISVMNRRGIPVDPSHCQAG</sequence>
<keyword evidence="2" id="KW-1185">Reference proteome</keyword>
<evidence type="ECO:0000313" key="1">
    <source>
        <dbReference type="EMBL" id="MDC3417623.1"/>
    </source>
</evidence>
<dbReference type="Proteomes" id="UP001145069">
    <property type="component" value="Unassembled WGS sequence"/>
</dbReference>
<dbReference type="EMBL" id="JAMQKC010000011">
    <property type="protein sequence ID" value="MDC3417623.1"/>
    <property type="molecule type" value="Genomic_DNA"/>
</dbReference>
<name>A0A9X4AGZ0_9BACI</name>
<reference evidence="1" key="1">
    <citation type="submission" date="2022-06" db="EMBL/GenBank/DDBJ databases">
        <title>Aquibacillus sp. a new bacterium isolated from soil saline samples.</title>
        <authorList>
            <person name="Galisteo C."/>
            <person name="De La Haba R."/>
            <person name="Sanchez-Porro C."/>
            <person name="Ventosa A."/>
        </authorList>
    </citation>
    <scope>NUCLEOTIDE SEQUENCE</scope>
    <source>
        <strain evidence="1">3ASR75-54</strain>
    </source>
</reference>
<accession>A0A9X4AGZ0</accession>
<protein>
    <submittedName>
        <fullName evidence="1">Uncharacterized protein</fullName>
    </submittedName>
</protein>